<keyword evidence="3" id="KW-1185">Reference proteome</keyword>
<dbReference type="AlphaFoldDB" id="A0A1G6TPH2"/>
<dbReference type="EMBL" id="FMYP01000129">
    <property type="protein sequence ID" value="SDD30764.1"/>
    <property type="molecule type" value="Genomic_DNA"/>
</dbReference>
<evidence type="ECO:0000313" key="2">
    <source>
        <dbReference type="EMBL" id="SDD30764.1"/>
    </source>
</evidence>
<reference evidence="2 3" key="1">
    <citation type="submission" date="2016-09" db="EMBL/GenBank/DDBJ databases">
        <authorList>
            <person name="Capua I."/>
            <person name="De Benedictis P."/>
            <person name="Joannis T."/>
            <person name="Lombin L.H."/>
            <person name="Cattoli G."/>
        </authorList>
    </citation>
    <scope>NUCLEOTIDE SEQUENCE [LARGE SCALE GENOMIC DNA]</scope>
    <source>
        <strain evidence="2 3">A7P-90m</strain>
    </source>
</reference>
<evidence type="ECO:0000313" key="3">
    <source>
        <dbReference type="Proteomes" id="UP000199452"/>
    </source>
</evidence>
<keyword evidence="1" id="KW-0472">Membrane</keyword>
<dbReference type="RefSeq" id="WP_092441035.1">
    <property type="nucleotide sequence ID" value="NZ_FMYP01000129.1"/>
</dbReference>
<accession>A0A1G6TPH2</accession>
<feature type="transmembrane region" description="Helical" evidence="1">
    <location>
        <begin position="69"/>
        <end position="86"/>
    </location>
</feature>
<sequence>MQKLTQKPTLFLIIGIAIIAIGLPFGVYSLTLEGAKAMVGIFILVPVVATFIVIIIDRKIVRRIDNKKLSLYELGVIILLISLYFYNNQQMKINFLNPKDDYVLVLQNPGNLINDTFKRQLSFNKAISTTSNIIIISKADISSNFEINLPLSWNGVFYYNTYKFENYPEVKLYCRPNCNIKDSINQNIIDSLLKNKH</sequence>
<gene>
    <name evidence="2" type="ORF">SAMN05216323_11291</name>
</gene>
<organism evidence="2 3">
    <name type="scientific">Williamwhitmania taraxaci</name>
    <dbReference type="NCBI Taxonomy" id="1640674"/>
    <lineage>
        <taxon>Bacteria</taxon>
        <taxon>Pseudomonadati</taxon>
        <taxon>Bacteroidota</taxon>
        <taxon>Bacteroidia</taxon>
        <taxon>Bacteroidales</taxon>
        <taxon>Williamwhitmaniaceae</taxon>
        <taxon>Williamwhitmania</taxon>
    </lineage>
</organism>
<proteinExistence type="predicted"/>
<feature type="transmembrane region" description="Helical" evidence="1">
    <location>
        <begin position="9"/>
        <end position="31"/>
    </location>
</feature>
<evidence type="ECO:0000256" key="1">
    <source>
        <dbReference type="SAM" id="Phobius"/>
    </source>
</evidence>
<keyword evidence="1" id="KW-1133">Transmembrane helix</keyword>
<keyword evidence="1" id="KW-0812">Transmembrane</keyword>
<protein>
    <submittedName>
        <fullName evidence="2">Uncharacterized protein</fullName>
    </submittedName>
</protein>
<feature type="transmembrane region" description="Helical" evidence="1">
    <location>
        <begin position="37"/>
        <end position="57"/>
    </location>
</feature>
<dbReference type="Proteomes" id="UP000199452">
    <property type="component" value="Unassembled WGS sequence"/>
</dbReference>
<name>A0A1G6TPH2_9BACT</name>